<dbReference type="Proteomes" id="UP000826234">
    <property type="component" value="Unassembled WGS sequence"/>
</dbReference>
<sequence>MTTQITVPRNSQAGTIGHEDYSLYSSMSEDELIQMAIEQSLTEDPTEQVAAQKNIMAAAPREQVIANPHCNHNPPFPVYPWQRIFLTISFMPSSLQKRCTVQRPDSGFQLRVISRGKTEVQRHLVRLTPARSGGNEDFT</sequence>
<dbReference type="EMBL" id="JAIPUX010003289">
    <property type="protein sequence ID" value="KAH0620405.1"/>
    <property type="molecule type" value="Genomic_DNA"/>
</dbReference>
<evidence type="ECO:0000313" key="1">
    <source>
        <dbReference type="EMBL" id="KAH0620405.1"/>
    </source>
</evidence>
<evidence type="ECO:0000313" key="2">
    <source>
        <dbReference type="Proteomes" id="UP000826234"/>
    </source>
</evidence>
<gene>
    <name evidence="1" type="ORF">JD844_020814</name>
</gene>
<keyword evidence="2" id="KW-1185">Reference proteome</keyword>
<protein>
    <submittedName>
        <fullName evidence="1">Uncharacterized protein</fullName>
    </submittedName>
</protein>
<proteinExistence type="predicted"/>
<organism evidence="1 2">
    <name type="scientific">Phrynosoma platyrhinos</name>
    <name type="common">Desert horned lizard</name>
    <dbReference type="NCBI Taxonomy" id="52577"/>
    <lineage>
        <taxon>Eukaryota</taxon>
        <taxon>Metazoa</taxon>
        <taxon>Chordata</taxon>
        <taxon>Craniata</taxon>
        <taxon>Vertebrata</taxon>
        <taxon>Euteleostomi</taxon>
        <taxon>Lepidosauria</taxon>
        <taxon>Squamata</taxon>
        <taxon>Bifurcata</taxon>
        <taxon>Unidentata</taxon>
        <taxon>Episquamata</taxon>
        <taxon>Toxicofera</taxon>
        <taxon>Iguania</taxon>
        <taxon>Phrynosomatidae</taxon>
        <taxon>Phrynosomatinae</taxon>
        <taxon>Phrynosoma</taxon>
    </lineage>
</organism>
<dbReference type="InterPro" id="IPR003903">
    <property type="entry name" value="UIM_dom"/>
</dbReference>
<accession>A0ABQ7SSX6</accession>
<name>A0ABQ7SSX6_PHRPL</name>
<dbReference type="PROSITE" id="PS50330">
    <property type="entry name" value="UIM"/>
    <property type="match status" value="1"/>
</dbReference>
<comment type="caution">
    <text evidence="1">The sequence shown here is derived from an EMBL/GenBank/DDBJ whole genome shotgun (WGS) entry which is preliminary data.</text>
</comment>
<reference evidence="1 2" key="1">
    <citation type="journal article" date="2022" name="Gigascience">
        <title>A chromosome-level genome assembly and annotation of the desert horned lizard, Phrynosoma platyrhinos, provides insight into chromosomal rearrangements among reptiles.</title>
        <authorList>
            <person name="Koochekian N."/>
            <person name="Ascanio A."/>
            <person name="Farleigh K."/>
            <person name="Card D.C."/>
            <person name="Schield D.R."/>
            <person name="Castoe T.A."/>
            <person name="Jezkova T."/>
        </authorList>
    </citation>
    <scope>NUCLEOTIDE SEQUENCE [LARGE SCALE GENOMIC DNA]</scope>
    <source>
        <strain evidence="1">NK-2021</strain>
    </source>
</reference>